<accession>A0A0A8Y4H0</accession>
<evidence type="ECO:0000313" key="1">
    <source>
        <dbReference type="EMBL" id="JAD18862.1"/>
    </source>
</evidence>
<organism evidence="1">
    <name type="scientific">Arundo donax</name>
    <name type="common">Giant reed</name>
    <name type="synonym">Donax arundinaceus</name>
    <dbReference type="NCBI Taxonomy" id="35708"/>
    <lineage>
        <taxon>Eukaryota</taxon>
        <taxon>Viridiplantae</taxon>
        <taxon>Streptophyta</taxon>
        <taxon>Embryophyta</taxon>
        <taxon>Tracheophyta</taxon>
        <taxon>Spermatophyta</taxon>
        <taxon>Magnoliopsida</taxon>
        <taxon>Liliopsida</taxon>
        <taxon>Poales</taxon>
        <taxon>Poaceae</taxon>
        <taxon>PACMAD clade</taxon>
        <taxon>Arundinoideae</taxon>
        <taxon>Arundineae</taxon>
        <taxon>Arundo</taxon>
    </lineage>
</organism>
<dbReference type="EMBL" id="GBRH01279033">
    <property type="protein sequence ID" value="JAD18862.1"/>
    <property type="molecule type" value="Transcribed_RNA"/>
</dbReference>
<protein>
    <submittedName>
        <fullName evidence="1">Uncharacterized protein</fullName>
    </submittedName>
</protein>
<proteinExistence type="predicted"/>
<reference evidence="1" key="1">
    <citation type="submission" date="2014-09" db="EMBL/GenBank/DDBJ databases">
        <authorList>
            <person name="Magalhaes I.L.F."/>
            <person name="Oliveira U."/>
            <person name="Santos F.R."/>
            <person name="Vidigal T.H.D.A."/>
            <person name="Brescovit A.D."/>
            <person name="Santos A.J."/>
        </authorList>
    </citation>
    <scope>NUCLEOTIDE SEQUENCE</scope>
    <source>
        <tissue evidence="1">Shoot tissue taken approximately 20 cm above the soil surface</tissue>
    </source>
</reference>
<name>A0A0A8Y4H0_ARUDO</name>
<dbReference type="AlphaFoldDB" id="A0A0A8Y4H0"/>
<sequence>MHTGEALILPVLCASVETSTFGTINTVNQEPELSYCVDEVLAVMSCILYYN</sequence>
<reference evidence="1" key="2">
    <citation type="journal article" date="2015" name="Data Brief">
        <title>Shoot transcriptome of the giant reed, Arundo donax.</title>
        <authorList>
            <person name="Barrero R.A."/>
            <person name="Guerrero F.D."/>
            <person name="Moolhuijzen P."/>
            <person name="Goolsby J.A."/>
            <person name="Tidwell J."/>
            <person name="Bellgard S.E."/>
            <person name="Bellgard M.I."/>
        </authorList>
    </citation>
    <scope>NUCLEOTIDE SEQUENCE</scope>
    <source>
        <tissue evidence="1">Shoot tissue taken approximately 20 cm above the soil surface</tissue>
    </source>
</reference>